<reference evidence="12" key="1">
    <citation type="submission" date="2016-11" db="UniProtKB">
        <authorList>
            <consortium name="WormBaseParasite"/>
        </authorList>
    </citation>
    <scope>IDENTIFICATION</scope>
</reference>
<dbReference type="InterPro" id="IPR001279">
    <property type="entry name" value="Metallo-B-lactamas"/>
</dbReference>
<dbReference type="PANTHER" id="PTHR15032">
    <property type="entry name" value="N-ACYL-PHOSPHATIDYLETHANOLAMINE-HYDROLYZING PHOSPHOLIPASE D"/>
    <property type="match status" value="1"/>
</dbReference>
<keyword evidence="3" id="KW-1208">Phospholipid metabolism</keyword>
<protein>
    <recommendedName>
        <fullName evidence="2">N-acetylphosphatidylethanolamine-hydrolyzing phospholipase D</fullName>
        <ecNumber evidence="2">3.1.4.54</ecNumber>
    </recommendedName>
</protein>
<dbReference type="Pfam" id="PF12706">
    <property type="entry name" value="Lactamase_B_2"/>
    <property type="match status" value="1"/>
</dbReference>
<dbReference type="Proteomes" id="UP000095284">
    <property type="component" value="Unplaced"/>
</dbReference>
<evidence type="ECO:0000313" key="12">
    <source>
        <dbReference type="WBParaSite" id="BXY_0403600.1"/>
    </source>
</evidence>
<keyword evidence="6" id="KW-0479">Metal-binding</keyword>
<dbReference type="GO" id="GO:0070290">
    <property type="term" value="F:N-acylphosphatidylethanolamine-specific phospholipase D activity"/>
    <property type="evidence" value="ECO:0007669"/>
    <property type="project" value="UniProtKB-EC"/>
</dbReference>
<dbReference type="AlphaFoldDB" id="A0A1I7RTI1"/>
<dbReference type="OrthoDB" id="332863at2759"/>
<evidence type="ECO:0000313" key="11">
    <source>
        <dbReference type="Proteomes" id="UP000659654"/>
    </source>
</evidence>
<feature type="binding site" evidence="6">
    <location>
        <position position="61"/>
    </location>
    <ligand>
        <name>Zn(2+)</name>
        <dbReference type="ChEBI" id="CHEBI:29105"/>
        <label>2</label>
    </ligand>
</feature>
<feature type="binding site" evidence="5">
    <location>
        <position position="193"/>
    </location>
    <ligand>
        <name>an N-acyl-1,2-diacyl-sn-glycero-3-phosphoethanolamine</name>
        <dbReference type="ChEBI" id="CHEBI:62537"/>
    </ligand>
</feature>
<dbReference type="InterPro" id="IPR036866">
    <property type="entry name" value="RibonucZ/Hydroxyglut_hydro"/>
</dbReference>
<accession>A0A1I7RTI1</accession>
<dbReference type="GO" id="GO:0070292">
    <property type="term" value="P:N-acylphosphatidylethanolamine metabolic process"/>
    <property type="evidence" value="ECO:0007669"/>
    <property type="project" value="TreeGrafter"/>
</dbReference>
<evidence type="ECO:0000259" key="7">
    <source>
        <dbReference type="Pfam" id="PF12706"/>
    </source>
</evidence>
<feature type="binding site" evidence="5">
    <location>
        <position position="59"/>
    </location>
    <ligand>
        <name>an N-acyl-1,2-diacyl-sn-glycero-3-phosphoethanolamine</name>
        <dbReference type="ChEBI" id="CHEBI:62537"/>
    </ligand>
</feature>
<evidence type="ECO:0000256" key="1">
    <source>
        <dbReference type="ARBA" id="ARBA00010127"/>
    </source>
</evidence>
<dbReference type="GO" id="GO:0005737">
    <property type="term" value="C:cytoplasm"/>
    <property type="evidence" value="ECO:0007669"/>
    <property type="project" value="TreeGrafter"/>
</dbReference>
<dbReference type="Gene3D" id="3.60.15.10">
    <property type="entry name" value="Ribonuclease Z/Hydroxyacylglutathione hydrolase-like"/>
    <property type="match status" value="1"/>
</dbReference>
<keyword evidence="3" id="KW-0442">Lipid degradation</keyword>
<gene>
    <name evidence="8" type="ORF">BXYJ_LOCUS11409</name>
</gene>
<keyword evidence="3" id="KW-0595">Phospholipid degradation</keyword>
<dbReference type="GO" id="GO:0008270">
    <property type="term" value="F:zinc ion binding"/>
    <property type="evidence" value="ECO:0007669"/>
    <property type="project" value="InterPro"/>
</dbReference>
<dbReference type="GO" id="GO:0070291">
    <property type="term" value="P:N-acylethanolamine metabolic process"/>
    <property type="evidence" value="ECO:0007669"/>
    <property type="project" value="TreeGrafter"/>
</dbReference>
<feature type="binding site" evidence="6">
    <location>
        <position position="56"/>
    </location>
    <ligand>
        <name>Zn(2+)</name>
        <dbReference type="ChEBI" id="CHEBI:29105"/>
        <label>1</label>
    </ligand>
</feature>
<dbReference type="eggNOG" id="KOG3798">
    <property type="taxonomic scope" value="Eukaryota"/>
</dbReference>
<feature type="binding site" evidence="6">
    <location>
        <position position="58"/>
    </location>
    <ligand>
        <name>Zn(2+)</name>
        <dbReference type="ChEBI" id="CHEBI:29105"/>
        <label>1</label>
    </ligand>
</feature>
<dbReference type="PANTHER" id="PTHR15032:SF4">
    <property type="entry name" value="N-ACYL-PHOSPHATIDYLETHANOLAMINE-HYDROLYZING PHOSPHOLIPASE D"/>
    <property type="match status" value="1"/>
</dbReference>
<keyword evidence="6" id="KW-0862">Zinc</keyword>
<keyword evidence="3" id="KW-0443">Lipid metabolism</keyword>
<comment type="catalytic activity">
    <reaction evidence="4">
        <text>N-(5Z,8Z,11Z,14Z-eicosatetraenoyl)-1,2-di-(9Z-octadecenoyl)-sn-glycero-3-phosphoethanolamine + H2O = N-(5Z,8Z,11Z,14Z-eicosatetraenoyl)-ethanolamine + 1,2-di-(9Z-octadecenoyl)-sn-glycero-3-phosphate + H(+)</text>
        <dbReference type="Rhea" id="RHEA:45528"/>
        <dbReference type="ChEBI" id="CHEBI:2700"/>
        <dbReference type="ChEBI" id="CHEBI:15377"/>
        <dbReference type="ChEBI" id="CHEBI:15378"/>
        <dbReference type="ChEBI" id="CHEBI:74546"/>
        <dbReference type="ChEBI" id="CHEBI:85277"/>
    </reaction>
    <physiologicalReaction direction="left-to-right" evidence="4">
        <dbReference type="Rhea" id="RHEA:45529"/>
    </physiologicalReaction>
</comment>
<evidence type="ECO:0000256" key="3">
    <source>
        <dbReference type="ARBA" id="ARBA00022668"/>
    </source>
</evidence>
<dbReference type="EMBL" id="CAJFCV020000005">
    <property type="protein sequence ID" value="CAG9122443.1"/>
    <property type="molecule type" value="Genomic_DNA"/>
</dbReference>
<evidence type="ECO:0000256" key="6">
    <source>
        <dbReference type="PIRSR" id="PIRSR038896-51"/>
    </source>
</evidence>
<dbReference type="GO" id="GO:0009395">
    <property type="term" value="P:phospholipid catabolic process"/>
    <property type="evidence" value="ECO:0007669"/>
    <property type="project" value="UniProtKB-KW"/>
</dbReference>
<feature type="binding site" evidence="6">
    <location>
        <position position="155"/>
    </location>
    <ligand>
        <name>Zn(2+)</name>
        <dbReference type="ChEBI" id="CHEBI:29105"/>
        <label>1</label>
    </ligand>
</feature>
<dbReference type="Proteomes" id="UP000582659">
    <property type="component" value="Unassembled WGS sequence"/>
</dbReference>
<evidence type="ECO:0000313" key="9">
    <source>
        <dbReference type="EMBL" id="CAG9122443.1"/>
    </source>
</evidence>
<evidence type="ECO:0000256" key="4">
    <source>
        <dbReference type="ARBA" id="ARBA00048025"/>
    </source>
</evidence>
<dbReference type="InterPro" id="IPR024884">
    <property type="entry name" value="NAPE-PLD"/>
</dbReference>
<evidence type="ECO:0000313" key="10">
    <source>
        <dbReference type="Proteomes" id="UP000095284"/>
    </source>
</evidence>
<organism evidence="10 12">
    <name type="scientific">Bursaphelenchus xylophilus</name>
    <name type="common">Pinewood nematode worm</name>
    <name type="synonym">Aphelenchoides xylophilus</name>
    <dbReference type="NCBI Taxonomy" id="6326"/>
    <lineage>
        <taxon>Eukaryota</taxon>
        <taxon>Metazoa</taxon>
        <taxon>Ecdysozoa</taxon>
        <taxon>Nematoda</taxon>
        <taxon>Chromadorea</taxon>
        <taxon>Rhabditida</taxon>
        <taxon>Tylenchina</taxon>
        <taxon>Tylenchomorpha</taxon>
        <taxon>Aphelenchoidea</taxon>
        <taxon>Aphelenchoididae</taxon>
        <taxon>Bursaphelenchus</taxon>
    </lineage>
</organism>
<name>A0A1I7RTI1_BURXY</name>
<keyword evidence="11" id="KW-1185">Reference proteome</keyword>
<reference evidence="9" key="2">
    <citation type="submission" date="2020-08" db="EMBL/GenBank/DDBJ databases">
        <authorList>
            <person name="Kikuchi T."/>
        </authorList>
    </citation>
    <scope>NUCLEOTIDE SEQUENCE</scope>
    <source>
        <strain evidence="8">Ka4C1</strain>
    </source>
</reference>
<dbReference type="EMBL" id="CAJFDI010000005">
    <property type="protein sequence ID" value="CAD5231294.1"/>
    <property type="molecule type" value="Genomic_DNA"/>
</dbReference>
<dbReference type="EC" id="3.1.4.54" evidence="2"/>
<comment type="cofactor">
    <cofactor evidence="6">
        <name>Zn(2+)</name>
        <dbReference type="ChEBI" id="CHEBI:29105"/>
    </cofactor>
    <text evidence="6">Binds 2 zinc divalent cations per subunit.</text>
</comment>
<feature type="binding site" evidence="6">
    <location>
        <position position="60"/>
    </location>
    <ligand>
        <name>Zn(2+)</name>
        <dbReference type="ChEBI" id="CHEBI:29105"/>
        <label>2</label>
    </ligand>
</feature>
<dbReference type="SMR" id="A0A1I7RTI1"/>
<evidence type="ECO:0000313" key="8">
    <source>
        <dbReference type="EMBL" id="CAD5231294.1"/>
    </source>
</evidence>
<sequence>MGHATVYVHLEGFSFITDPVWAQRVSPFSFAGPVRYRPSPCRIDEIPKLDFGVISHNHYDHMDYQAIKELSKQFPEMKWFVPKGLKRSMVKLTKNEVHEMAWGEQYTLNKDGKEIQVWCVPAQHWSTRCIFDKNKSLWSGWAVTGQEKRFYFAGDTGFCEEEFGRIGKILGPFDLAAIPIGAYAPRYFMKGQHIDPEEAVKVHQLVKAKHSIGIHWGTYPMGSTEPYLEPKTKLKEEVEKAGLSADAMITVEHGSTWTENMVQEM</sequence>
<proteinExistence type="inferred from homology"/>
<evidence type="ECO:0000256" key="2">
    <source>
        <dbReference type="ARBA" id="ARBA00012279"/>
    </source>
</evidence>
<comment type="similarity">
    <text evidence="1">Belongs to the NAPE-PLD family.</text>
</comment>
<feature type="domain" description="Metallo-beta-lactamase" evidence="7">
    <location>
        <begin position="16"/>
        <end position="216"/>
    </location>
</feature>
<dbReference type="WBParaSite" id="BXY_0403600.1">
    <property type="protein sequence ID" value="BXY_0403600.1"/>
    <property type="gene ID" value="BXY_0403600"/>
</dbReference>
<feature type="binding site" evidence="6">
    <location>
        <position position="124"/>
    </location>
    <ligand>
        <name>Zn(2+)</name>
        <dbReference type="ChEBI" id="CHEBI:29105"/>
        <label>1</label>
    </ligand>
</feature>
<dbReference type="Proteomes" id="UP000659654">
    <property type="component" value="Unassembled WGS sequence"/>
</dbReference>
<evidence type="ECO:0000256" key="5">
    <source>
        <dbReference type="PIRSR" id="PIRSR038896-50"/>
    </source>
</evidence>
<feature type="binding site" evidence="6">
    <location>
        <position position="155"/>
    </location>
    <ligand>
        <name>Zn(2+)</name>
        <dbReference type="ChEBI" id="CHEBI:29105"/>
        <label>2</label>
    </ligand>
</feature>
<dbReference type="PIRSF" id="PIRSF038896">
    <property type="entry name" value="NAPE-PLD"/>
    <property type="match status" value="1"/>
</dbReference>
<dbReference type="SUPFAM" id="SSF56281">
    <property type="entry name" value="Metallo-hydrolase/oxidoreductase"/>
    <property type="match status" value="1"/>
</dbReference>
<feature type="binding site" evidence="6">
    <location>
        <position position="215"/>
    </location>
    <ligand>
        <name>Zn(2+)</name>
        <dbReference type="ChEBI" id="CHEBI:29105"/>
        <label>2</label>
    </ligand>
</feature>